<dbReference type="Proteomes" id="UP000014071">
    <property type="component" value="Unassembled WGS sequence"/>
</dbReference>
<dbReference type="EMBL" id="DF238783">
    <property type="protein sequence ID" value="GAC94240.1"/>
    <property type="molecule type" value="Genomic_DNA"/>
</dbReference>
<dbReference type="InterPro" id="IPR036928">
    <property type="entry name" value="AS_sf"/>
</dbReference>
<dbReference type="RefSeq" id="XP_012187827.1">
    <property type="nucleotide sequence ID" value="XM_012332437.1"/>
</dbReference>
<evidence type="ECO:0000313" key="6">
    <source>
        <dbReference type="Proteomes" id="UP000014071"/>
    </source>
</evidence>
<feature type="region of interest" description="Disordered" evidence="3">
    <location>
        <begin position="457"/>
        <end position="490"/>
    </location>
</feature>
<gene>
    <name evidence="5" type="ORF">PHSY_001811</name>
</gene>
<feature type="compositionally biased region" description="Basic and acidic residues" evidence="3">
    <location>
        <begin position="462"/>
        <end position="476"/>
    </location>
</feature>
<name>R9P824_PSEHS</name>
<dbReference type="eggNOG" id="KOG1212">
    <property type="taxonomic scope" value="Eukaryota"/>
</dbReference>
<dbReference type="Pfam" id="PF01425">
    <property type="entry name" value="Amidase"/>
    <property type="match status" value="1"/>
</dbReference>
<dbReference type="HOGENOM" id="CLU_030746_0_0_1"/>
<dbReference type="GeneID" id="24107106"/>
<evidence type="ECO:0000259" key="4">
    <source>
        <dbReference type="Pfam" id="PF01425"/>
    </source>
</evidence>
<dbReference type="Gene3D" id="3.90.1300.10">
    <property type="entry name" value="Amidase signature (AS) domain"/>
    <property type="match status" value="1"/>
</dbReference>
<accession>R9P824</accession>
<dbReference type="AlphaFoldDB" id="R9P824"/>
<dbReference type="PANTHER" id="PTHR46072:SF11">
    <property type="entry name" value="AMIDASE-RELATED"/>
    <property type="match status" value="1"/>
</dbReference>
<sequence length="615" mass="67903">MSSSKIPRGEFRNPCPDLNNAAAKTAVDSLLAKVSQAHKKFGDPVVDDYAIASYPLDELQINLTGDEMTVTEIVEARIRLTIKASLETHCLTAFPYEEALEKASYWDGILKNRDDEEPDQILDSSPLLGLVFSVKDCIHVKGLPTTLGCSLRAGHNEAANADIVTRMLDAGAIMIAKTTAPQLMMSNTTQSPLWGTTRSSIYPAEKVQSPEDEFQVGGSSGGEASLVKIGGSHVGIGTDMGGSVRQPACLNELCGYKFTSELDKIRWELPKDFMTGLPHTTVPATAPGLLARDFSTLKAVADELHGDKYDHSRELSEDPEDDYRRYHPNAEADKEDLGNNPRIVFTTQHSSPEVEELILRLVRSLGQGDELSQASACDKLEDVDIKAWAAAWTEHAKEHGFDDARAMLADDPLIQRTLFDESRLSKTATSEEKRRWKPNPDKLSQLKATFIRQAAIGASPTRTDDDADKGRNGDRDDSGEDTDDDEEDKVENVILITPTYVLGGPVQNRAFVELDDAGESEIWCQIFNLLDWPAVSVPFRLDKSLWPRQDFRDKALASPDWAKHVPGYVKADPIDYEGGPYDANDRLPFLSVQFATIPGNEPALLDYVERVLKRT</sequence>
<evidence type="ECO:0000256" key="3">
    <source>
        <dbReference type="SAM" id="MobiDB-lite"/>
    </source>
</evidence>
<comment type="similarity">
    <text evidence="1">Belongs to the amidase family.</text>
</comment>
<evidence type="ECO:0000256" key="1">
    <source>
        <dbReference type="ARBA" id="ARBA00009199"/>
    </source>
</evidence>
<dbReference type="OrthoDB" id="167809at2759"/>
<protein>
    <submittedName>
        <fullName evidence="5">Amidase</fullName>
        <ecNumber evidence="5">3.5.1.4</ecNumber>
    </submittedName>
</protein>
<keyword evidence="2 5" id="KW-0378">Hydrolase</keyword>
<dbReference type="InterPro" id="IPR023631">
    <property type="entry name" value="Amidase_dom"/>
</dbReference>
<reference evidence="6" key="1">
    <citation type="journal article" date="2013" name="Genome Announc.">
        <title>Draft genome sequence of the basidiomycetous yeast-like fungus Pseudozyma hubeiensis SY62, which produces an abundant amount of the biosurfactant mannosylerythritol lipids.</title>
        <authorList>
            <person name="Konishi M."/>
            <person name="Hatada Y."/>
            <person name="Horiuchi J."/>
        </authorList>
    </citation>
    <scope>NUCLEOTIDE SEQUENCE [LARGE SCALE GENOMIC DNA]</scope>
    <source>
        <strain evidence="6">SY62</strain>
    </source>
</reference>
<dbReference type="GO" id="GO:0004040">
    <property type="term" value="F:amidase activity"/>
    <property type="evidence" value="ECO:0007669"/>
    <property type="project" value="UniProtKB-EC"/>
</dbReference>
<feature type="domain" description="Amidase" evidence="4">
    <location>
        <begin position="72"/>
        <end position="373"/>
    </location>
</feature>
<feature type="compositionally biased region" description="Acidic residues" evidence="3">
    <location>
        <begin position="477"/>
        <end position="489"/>
    </location>
</feature>
<keyword evidence="6" id="KW-1185">Reference proteome</keyword>
<evidence type="ECO:0000256" key="2">
    <source>
        <dbReference type="ARBA" id="ARBA00022801"/>
    </source>
</evidence>
<dbReference type="SUPFAM" id="SSF75304">
    <property type="entry name" value="Amidase signature (AS) enzymes"/>
    <property type="match status" value="1"/>
</dbReference>
<proteinExistence type="inferred from homology"/>
<dbReference type="STRING" id="1305764.R9P824"/>
<dbReference type="PANTHER" id="PTHR46072">
    <property type="entry name" value="AMIDASE-RELATED-RELATED"/>
    <property type="match status" value="1"/>
</dbReference>
<evidence type="ECO:0000313" key="5">
    <source>
        <dbReference type="EMBL" id="GAC94240.1"/>
    </source>
</evidence>
<organism evidence="5 6">
    <name type="scientific">Pseudozyma hubeiensis (strain SY62)</name>
    <name type="common">Yeast</name>
    <dbReference type="NCBI Taxonomy" id="1305764"/>
    <lineage>
        <taxon>Eukaryota</taxon>
        <taxon>Fungi</taxon>
        <taxon>Dikarya</taxon>
        <taxon>Basidiomycota</taxon>
        <taxon>Ustilaginomycotina</taxon>
        <taxon>Ustilaginomycetes</taxon>
        <taxon>Ustilaginales</taxon>
        <taxon>Ustilaginaceae</taxon>
        <taxon>Pseudozyma</taxon>
    </lineage>
</organism>
<dbReference type="EC" id="3.5.1.4" evidence="5"/>